<dbReference type="AlphaFoldDB" id="A0A508AHM5"/>
<evidence type="ECO:0000259" key="2">
    <source>
        <dbReference type="Pfam" id="PF08241"/>
    </source>
</evidence>
<dbReference type="Proteomes" id="UP000318212">
    <property type="component" value="Unassembled WGS sequence"/>
</dbReference>
<keyword evidence="3" id="KW-0808">Transferase</keyword>
<dbReference type="Gene3D" id="3.40.50.150">
    <property type="entry name" value="Vaccinia Virus protein VP39"/>
    <property type="match status" value="1"/>
</dbReference>
<keyword evidence="4" id="KW-1185">Reference proteome</keyword>
<feature type="domain" description="Methyltransferase type 11" evidence="2">
    <location>
        <begin position="42"/>
        <end position="127"/>
    </location>
</feature>
<feature type="transmembrane region" description="Helical" evidence="1">
    <location>
        <begin position="199"/>
        <end position="221"/>
    </location>
</feature>
<dbReference type="Pfam" id="PF08241">
    <property type="entry name" value="Methyltransf_11"/>
    <property type="match status" value="1"/>
</dbReference>
<evidence type="ECO:0000313" key="4">
    <source>
        <dbReference type="Proteomes" id="UP000318212"/>
    </source>
</evidence>
<keyword evidence="1" id="KW-0812">Transmembrane</keyword>
<protein>
    <submittedName>
        <fullName evidence="3">Class I SAM-dependent methyltransferase</fullName>
    </submittedName>
</protein>
<dbReference type="GO" id="GO:0008757">
    <property type="term" value="F:S-adenosylmethionine-dependent methyltransferase activity"/>
    <property type="evidence" value="ECO:0007669"/>
    <property type="project" value="InterPro"/>
</dbReference>
<comment type="caution">
    <text evidence="3">The sequence shown here is derived from an EMBL/GenBank/DDBJ whole genome shotgun (WGS) entry which is preliminary data.</text>
</comment>
<dbReference type="SUPFAM" id="SSF53335">
    <property type="entry name" value="S-adenosyl-L-methionine-dependent methyltransferases"/>
    <property type="match status" value="1"/>
</dbReference>
<dbReference type="OrthoDB" id="323463at2"/>
<dbReference type="InterPro" id="IPR029063">
    <property type="entry name" value="SAM-dependent_MTases_sf"/>
</dbReference>
<keyword evidence="3" id="KW-0489">Methyltransferase</keyword>
<organism evidence="3 4">
    <name type="scientific">Marilutibacter aestuarii</name>
    <dbReference type="NCBI Taxonomy" id="1706195"/>
    <lineage>
        <taxon>Bacteria</taxon>
        <taxon>Pseudomonadati</taxon>
        <taxon>Pseudomonadota</taxon>
        <taxon>Gammaproteobacteria</taxon>
        <taxon>Lysobacterales</taxon>
        <taxon>Lysobacteraceae</taxon>
        <taxon>Marilutibacter</taxon>
    </lineage>
</organism>
<dbReference type="EMBL" id="VICE01000041">
    <property type="protein sequence ID" value="TQD49670.1"/>
    <property type="molecule type" value="Genomic_DNA"/>
</dbReference>
<evidence type="ECO:0000313" key="3">
    <source>
        <dbReference type="EMBL" id="TQD49670.1"/>
    </source>
</evidence>
<proteinExistence type="predicted"/>
<dbReference type="InterPro" id="IPR013216">
    <property type="entry name" value="Methyltransf_11"/>
</dbReference>
<evidence type="ECO:0000256" key="1">
    <source>
        <dbReference type="SAM" id="Phobius"/>
    </source>
</evidence>
<dbReference type="RefSeq" id="WP_141517560.1">
    <property type="nucleotide sequence ID" value="NZ_VICE01000041.1"/>
</dbReference>
<name>A0A508AHM5_9GAMM</name>
<reference evidence="3 4" key="1">
    <citation type="submission" date="2019-06" db="EMBL/GenBank/DDBJ databases">
        <title>Lysobacter alkalisoli sp. nov. isolated from saline soil.</title>
        <authorList>
            <person name="Sun J.-Q."/>
            <person name="Xu L."/>
        </authorList>
    </citation>
    <scope>NUCLEOTIDE SEQUENCE [LARGE SCALE GENOMIC DNA]</scope>
    <source>
        <strain evidence="3 4">JCM 31130</strain>
    </source>
</reference>
<gene>
    <name evidence="3" type="ORF">FKV25_04270</name>
</gene>
<dbReference type="GO" id="GO:0032259">
    <property type="term" value="P:methylation"/>
    <property type="evidence" value="ECO:0007669"/>
    <property type="project" value="UniProtKB-KW"/>
</dbReference>
<keyword evidence="1" id="KW-0472">Membrane</keyword>
<keyword evidence="1" id="KW-1133">Transmembrane helix</keyword>
<sequence length="241" mass="26759">MRSHFRRVMEACRGTVLHPQWLLRGSHGVEDLVRCLPKGRVLDVGCADRWIAKQLPMECDYLGMDYPATGRDMYGARPDFFADAARIPLPDASMEAVLMLEVVEHLRYPREALAECARILVPGGILLASMPFLYPMHDEPHDYQRYTLHGWRREVEAVGLELNQIHPTLKAIETAGLLACLALAGGLQDSLRGGRSVRAMALLPVVGLVVPSINVITWLVAKLWPSWPAAPSGYVLSATKK</sequence>
<accession>A0A508AHM5</accession>